<dbReference type="Proteomes" id="UP000236161">
    <property type="component" value="Unassembled WGS sequence"/>
</dbReference>
<evidence type="ECO:0000313" key="3">
    <source>
        <dbReference type="Proteomes" id="UP000236161"/>
    </source>
</evidence>
<feature type="chain" id="PRO_5014198730" description="Secreted protein" evidence="1">
    <location>
        <begin position="16"/>
        <end position="74"/>
    </location>
</feature>
<keyword evidence="3" id="KW-1185">Reference proteome</keyword>
<sequence length="74" mass="8248">MLGFCCSRLIGPLWSLPFVALFAEASLHFIAQNKARIPSYTLHLPQLNATTRHCLHLATVKLNANGVLFHVHLI</sequence>
<dbReference type="EMBL" id="KZ452026">
    <property type="protein sequence ID" value="PKA50305.1"/>
    <property type="molecule type" value="Genomic_DNA"/>
</dbReference>
<accession>A0A2I0A436</accession>
<dbReference type="AlphaFoldDB" id="A0A2I0A436"/>
<name>A0A2I0A436_9ASPA</name>
<evidence type="ECO:0000256" key="1">
    <source>
        <dbReference type="SAM" id="SignalP"/>
    </source>
</evidence>
<protein>
    <recommendedName>
        <fullName evidence="4">Secreted protein</fullName>
    </recommendedName>
</protein>
<keyword evidence="1" id="KW-0732">Signal</keyword>
<feature type="signal peptide" evidence="1">
    <location>
        <begin position="1"/>
        <end position="15"/>
    </location>
</feature>
<gene>
    <name evidence="2" type="ORF">AXF42_Ash013394</name>
</gene>
<organism evidence="2 3">
    <name type="scientific">Apostasia shenzhenica</name>
    <dbReference type="NCBI Taxonomy" id="1088818"/>
    <lineage>
        <taxon>Eukaryota</taxon>
        <taxon>Viridiplantae</taxon>
        <taxon>Streptophyta</taxon>
        <taxon>Embryophyta</taxon>
        <taxon>Tracheophyta</taxon>
        <taxon>Spermatophyta</taxon>
        <taxon>Magnoliopsida</taxon>
        <taxon>Liliopsida</taxon>
        <taxon>Asparagales</taxon>
        <taxon>Orchidaceae</taxon>
        <taxon>Apostasioideae</taxon>
        <taxon>Apostasia</taxon>
    </lineage>
</organism>
<evidence type="ECO:0008006" key="4">
    <source>
        <dbReference type="Google" id="ProtNLM"/>
    </source>
</evidence>
<reference evidence="2 3" key="1">
    <citation type="journal article" date="2017" name="Nature">
        <title>The Apostasia genome and the evolution of orchids.</title>
        <authorList>
            <person name="Zhang G.Q."/>
            <person name="Liu K.W."/>
            <person name="Li Z."/>
            <person name="Lohaus R."/>
            <person name="Hsiao Y.Y."/>
            <person name="Niu S.C."/>
            <person name="Wang J.Y."/>
            <person name="Lin Y.C."/>
            <person name="Xu Q."/>
            <person name="Chen L.J."/>
            <person name="Yoshida K."/>
            <person name="Fujiwara S."/>
            <person name="Wang Z.W."/>
            <person name="Zhang Y.Q."/>
            <person name="Mitsuda N."/>
            <person name="Wang M."/>
            <person name="Liu G.H."/>
            <person name="Pecoraro L."/>
            <person name="Huang H.X."/>
            <person name="Xiao X.J."/>
            <person name="Lin M."/>
            <person name="Wu X.Y."/>
            <person name="Wu W.L."/>
            <person name="Chen Y.Y."/>
            <person name="Chang S.B."/>
            <person name="Sakamoto S."/>
            <person name="Ohme-Takagi M."/>
            <person name="Yagi M."/>
            <person name="Zeng S.J."/>
            <person name="Shen C.Y."/>
            <person name="Yeh C.M."/>
            <person name="Luo Y.B."/>
            <person name="Tsai W.C."/>
            <person name="Van de Peer Y."/>
            <person name="Liu Z.J."/>
        </authorList>
    </citation>
    <scope>NUCLEOTIDE SEQUENCE [LARGE SCALE GENOMIC DNA]</scope>
    <source>
        <strain evidence="3">cv. Shenzhen</strain>
        <tissue evidence="2">Stem</tissue>
    </source>
</reference>
<evidence type="ECO:0000313" key="2">
    <source>
        <dbReference type="EMBL" id="PKA50305.1"/>
    </source>
</evidence>
<proteinExistence type="predicted"/>